<evidence type="ECO:0000256" key="1">
    <source>
        <dbReference type="SAM" id="SignalP"/>
    </source>
</evidence>
<dbReference type="Pfam" id="PF14436">
    <property type="entry name" value="EndoU_bacteria"/>
    <property type="match status" value="1"/>
</dbReference>
<keyword evidence="4" id="KW-1185">Reference proteome</keyword>
<feature type="signal peptide" evidence="1">
    <location>
        <begin position="1"/>
        <end position="19"/>
    </location>
</feature>
<comment type="caution">
    <text evidence="3">The sequence shown here is derived from an EMBL/GenBank/DDBJ whole genome shotgun (WGS) entry which is preliminary data.</text>
</comment>
<feature type="domain" description="Bacterial EndoU nuclease" evidence="2">
    <location>
        <begin position="53"/>
        <end position="213"/>
    </location>
</feature>
<accession>A0ABV0FFE1</accession>
<name>A0ABV0FFE1_9NEIS</name>
<reference evidence="3 4" key="1">
    <citation type="submission" date="2024-05" db="EMBL/GenBank/DDBJ databases">
        <authorList>
            <person name="De Oliveira J.P."/>
            <person name="Noriler S.A."/>
            <person name="De Oliveira A.G."/>
            <person name="Sipoli D.S."/>
        </authorList>
    </citation>
    <scope>NUCLEOTIDE SEQUENCE [LARGE SCALE GENOMIC DNA]</scope>
    <source>
        <strain evidence="3 4">LABIM189</strain>
    </source>
</reference>
<sequence>MRSFLLFLFGLAATLPAAAAINCAPASIDVASVPVQVAVPPAANSRLNPQINLRHIFCGEINGGVATGFHAQPGGHNPQFGPEADAPLAARITGGVGYIVLPGAVHPGPYRYVGRGIQVRNAVTGAWVAKGGAGSSTFYPDACNREQVMASVRYAYTHAIVAAPPAGGQFVGPSAPAVNAADYCTGEDGAVFSIAGYLNLMGGVWRVNTAYPLSMF</sequence>
<evidence type="ECO:0000259" key="2">
    <source>
        <dbReference type="Pfam" id="PF14436"/>
    </source>
</evidence>
<dbReference type="EMBL" id="JBDOJC010000001">
    <property type="protein sequence ID" value="MEO2217297.1"/>
    <property type="molecule type" value="Genomic_DNA"/>
</dbReference>
<evidence type="ECO:0000313" key="4">
    <source>
        <dbReference type="Proteomes" id="UP001455709"/>
    </source>
</evidence>
<keyword evidence="1" id="KW-0732">Signal</keyword>
<dbReference type="Proteomes" id="UP001455709">
    <property type="component" value="Unassembled WGS sequence"/>
</dbReference>
<gene>
    <name evidence="3" type="ORF">ABGV49_09555</name>
</gene>
<protein>
    <submittedName>
        <fullName evidence="3">EndoU domain-containing protein</fullName>
    </submittedName>
</protein>
<dbReference type="RefSeq" id="WP_231150427.1">
    <property type="nucleotide sequence ID" value="NZ_JAJNRT010000002.1"/>
</dbReference>
<proteinExistence type="predicted"/>
<dbReference type="InterPro" id="IPR029501">
    <property type="entry name" value="EndoU_bac"/>
</dbReference>
<evidence type="ECO:0000313" key="3">
    <source>
        <dbReference type="EMBL" id="MEO2217297.1"/>
    </source>
</evidence>
<feature type="chain" id="PRO_5045846081" evidence="1">
    <location>
        <begin position="20"/>
        <end position="216"/>
    </location>
</feature>
<organism evidence="3 4">
    <name type="scientific">Chromobacterium vaccinii</name>
    <dbReference type="NCBI Taxonomy" id="1108595"/>
    <lineage>
        <taxon>Bacteria</taxon>
        <taxon>Pseudomonadati</taxon>
        <taxon>Pseudomonadota</taxon>
        <taxon>Betaproteobacteria</taxon>
        <taxon>Neisseriales</taxon>
        <taxon>Chromobacteriaceae</taxon>
        <taxon>Chromobacterium</taxon>
    </lineage>
</organism>